<name>A0ABT1SYC6_9SPHI</name>
<evidence type="ECO:0000313" key="3">
    <source>
        <dbReference type="Proteomes" id="UP001204376"/>
    </source>
</evidence>
<dbReference type="SUPFAM" id="SSF52266">
    <property type="entry name" value="SGNH hydrolase"/>
    <property type="match status" value="1"/>
</dbReference>
<dbReference type="RefSeq" id="WP_256537489.1">
    <property type="nucleotide sequence ID" value="NZ_JANHOH010000001.1"/>
</dbReference>
<sequence>MKRIAGIILLVISIIMLVTAMNQSFINKIKQEKYFGHLDPKPTRDNLIYGFLFTHSDRWRYGDLYGLCYLPQYKFELEPFKRYNLKKKQTSTGRILYIIGDSFLADKTLYGAFEDFDDVIFLDNRFPFGPVIPDPTKQNYLVLEFAERNLVGYELNKTGEAKQRPTDKPNSSVTTTGSVNKPDISIAERLGNVIFNKALSRNLEMILFDNKIATIFKETKASLNYSLFKRVANEVAVSTDKKRLFLNTTVDTDSVQSAFRHRPNAEVNSIRQNLSIAKNYYSSIGFNKVFLSVIPNPVSVYDNKRMTYNHLLERIEQGTDLPVISIYNIFRTDKRNLFYRSDAHWNPDGFEIWINETNKVLKANLN</sequence>
<evidence type="ECO:0000256" key="1">
    <source>
        <dbReference type="SAM" id="MobiDB-lite"/>
    </source>
</evidence>
<feature type="compositionally biased region" description="Polar residues" evidence="1">
    <location>
        <begin position="168"/>
        <end position="178"/>
    </location>
</feature>
<dbReference type="Proteomes" id="UP001204376">
    <property type="component" value="Unassembled WGS sequence"/>
</dbReference>
<organism evidence="2 3">
    <name type="scientific">Mucilaginibacter aquariorum</name>
    <dbReference type="NCBI Taxonomy" id="2967225"/>
    <lineage>
        <taxon>Bacteria</taxon>
        <taxon>Pseudomonadati</taxon>
        <taxon>Bacteroidota</taxon>
        <taxon>Sphingobacteriia</taxon>
        <taxon>Sphingobacteriales</taxon>
        <taxon>Sphingobacteriaceae</taxon>
        <taxon>Mucilaginibacter</taxon>
    </lineage>
</organism>
<feature type="compositionally biased region" description="Basic and acidic residues" evidence="1">
    <location>
        <begin position="157"/>
        <end position="167"/>
    </location>
</feature>
<gene>
    <name evidence="2" type="ORF">NPE20_04915</name>
</gene>
<feature type="region of interest" description="Disordered" evidence="1">
    <location>
        <begin position="157"/>
        <end position="178"/>
    </location>
</feature>
<reference evidence="2 3" key="1">
    <citation type="submission" date="2022-07" db="EMBL/GenBank/DDBJ databases">
        <title>Mucilaginibacter sp. JC4.</title>
        <authorList>
            <person name="Le V."/>
            <person name="Ko S.-R."/>
            <person name="Ahn C.-Y."/>
            <person name="Oh H.-M."/>
        </authorList>
    </citation>
    <scope>NUCLEOTIDE SEQUENCE [LARGE SCALE GENOMIC DNA]</scope>
    <source>
        <strain evidence="2 3">JC4</strain>
    </source>
</reference>
<evidence type="ECO:0000313" key="2">
    <source>
        <dbReference type="EMBL" id="MCQ6957282.1"/>
    </source>
</evidence>
<protein>
    <recommendedName>
        <fullName evidence="4">AlgX/AlgJ SGNH hydrolase-like domain-containing protein</fullName>
    </recommendedName>
</protein>
<proteinExistence type="predicted"/>
<comment type="caution">
    <text evidence="2">The sequence shown here is derived from an EMBL/GenBank/DDBJ whole genome shotgun (WGS) entry which is preliminary data.</text>
</comment>
<accession>A0ABT1SYC6</accession>
<dbReference type="EMBL" id="JANHOH010000001">
    <property type="protein sequence ID" value="MCQ6957282.1"/>
    <property type="molecule type" value="Genomic_DNA"/>
</dbReference>
<keyword evidence="3" id="KW-1185">Reference proteome</keyword>
<evidence type="ECO:0008006" key="4">
    <source>
        <dbReference type="Google" id="ProtNLM"/>
    </source>
</evidence>